<keyword evidence="10" id="KW-0732">Signal</keyword>
<keyword evidence="6" id="KW-0327">Glycosome</keyword>
<dbReference type="SUPFAM" id="SSF48179">
    <property type="entry name" value="6-phosphogluconate dehydrogenase C-terminal domain-like"/>
    <property type="match status" value="1"/>
</dbReference>
<evidence type="ECO:0000256" key="5">
    <source>
        <dbReference type="ARBA" id="ARBA00060503"/>
    </source>
</evidence>
<dbReference type="GO" id="GO:0046168">
    <property type="term" value="P:glycerol-3-phosphate catabolic process"/>
    <property type="evidence" value="ECO:0007669"/>
    <property type="project" value="UniProtKB-UniRule"/>
</dbReference>
<dbReference type="GO" id="GO:0020015">
    <property type="term" value="C:glycosome"/>
    <property type="evidence" value="ECO:0007669"/>
    <property type="project" value="UniProtKB-SubCell"/>
</dbReference>
<dbReference type="FunFam" id="3.40.50.720:FF:000019">
    <property type="entry name" value="Glycerol-3-phosphate dehydrogenase [NAD(P)+]"/>
    <property type="match status" value="1"/>
</dbReference>
<proteinExistence type="inferred from homology"/>
<dbReference type="InterPro" id="IPR036291">
    <property type="entry name" value="NAD(P)-bd_dom_sf"/>
</dbReference>
<evidence type="ECO:0000313" key="13">
    <source>
        <dbReference type="EMBL" id="CAD8788345.1"/>
    </source>
</evidence>
<evidence type="ECO:0000256" key="4">
    <source>
        <dbReference type="ARBA" id="ARBA00048683"/>
    </source>
</evidence>
<evidence type="ECO:0000256" key="9">
    <source>
        <dbReference type="SAM" id="MobiDB-lite"/>
    </source>
</evidence>
<dbReference type="EMBL" id="HBFN01009072">
    <property type="protein sequence ID" value="CAD8788345.1"/>
    <property type="molecule type" value="Transcribed_RNA"/>
</dbReference>
<dbReference type="PRINTS" id="PR00077">
    <property type="entry name" value="GPDHDRGNASE"/>
</dbReference>
<dbReference type="PANTHER" id="PTHR11728">
    <property type="entry name" value="GLYCEROL-3-PHOSPHATE DEHYDROGENASE"/>
    <property type="match status" value="1"/>
</dbReference>
<evidence type="ECO:0000256" key="3">
    <source>
        <dbReference type="ARBA" id="ARBA00023027"/>
    </source>
</evidence>
<feature type="compositionally biased region" description="Low complexity" evidence="9">
    <location>
        <begin position="50"/>
        <end position="66"/>
    </location>
</feature>
<evidence type="ECO:0000256" key="8">
    <source>
        <dbReference type="RuleBase" id="RU361243"/>
    </source>
</evidence>
<dbReference type="InterPro" id="IPR013328">
    <property type="entry name" value="6PGD_dom2"/>
</dbReference>
<reference evidence="13" key="1">
    <citation type="submission" date="2021-01" db="EMBL/GenBank/DDBJ databases">
        <authorList>
            <person name="Corre E."/>
            <person name="Pelletier E."/>
            <person name="Niang G."/>
            <person name="Scheremetjew M."/>
            <person name="Finn R."/>
            <person name="Kale V."/>
            <person name="Holt S."/>
            <person name="Cochrane G."/>
            <person name="Meng A."/>
            <person name="Brown T."/>
            <person name="Cohen L."/>
        </authorList>
    </citation>
    <scope>NUCLEOTIDE SEQUENCE</scope>
    <source>
        <strain evidence="13">CCMP443</strain>
    </source>
</reference>
<comment type="catalytic activity">
    <reaction evidence="4 8">
        <text>sn-glycerol 3-phosphate + NAD(+) = dihydroxyacetone phosphate + NADH + H(+)</text>
        <dbReference type="Rhea" id="RHEA:11092"/>
        <dbReference type="ChEBI" id="CHEBI:15378"/>
        <dbReference type="ChEBI" id="CHEBI:57540"/>
        <dbReference type="ChEBI" id="CHEBI:57597"/>
        <dbReference type="ChEBI" id="CHEBI:57642"/>
        <dbReference type="ChEBI" id="CHEBI:57945"/>
        <dbReference type="EC" id="1.1.1.8"/>
    </reaction>
</comment>
<evidence type="ECO:0000256" key="10">
    <source>
        <dbReference type="SAM" id="SignalP"/>
    </source>
</evidence>
<dbReference type="PROSITE" id="PS00957">
    <property type="entry name" value="NAD_G3PDH"/>
    <property type="match status" value="1"/>
</dbReference>
<dbReference type="Gene3D" id="1.10.1040.10">
    <property type="entry name" value="N-(1-d-carboxylethyl)-l-norvaline Dehydrogenase, domain 2"/>
    <property type="match status" value="1"/>
</dbReference>
<dbReference type="GO" id="GO:0141152">
    <property type="term" value="F:glycerol-3-phosphate dehydrogenase (NAD+) activity"/>
    <property type="evidence" value="ECO:0007669"/>
    <property type="project" value="UniProtKB-UniRule"/>
</dbReference>
<evidence type="ECO:0000256" key="6">
    <source>
        <dbReference type="ARBA" id="ARBA00084116"/>
    </source>
</evidence>
<dbReference type="Pfam" id="PF07479">
    <property type="entry name" value="NAD_Gly3P_dh_C"/>
    <property type="match status" value="1"/>
</dbReference>
<evidence type="ECO:0000256" key="1">
    <source>
        <dbReference type="ARBA" id="ARBA00011009"/>
    </source>
</evidence>
<dbReference type="GO" id="GO:0005829">
    <property type="term" value="C:cytosol"/>
    <property type="evidence" value="ECO:0007669"/>
    <property type="project" value="TreeGrafter"/>
</dbReference>
<dbReference type="HAMAP" id="MF_00394">
    <property type="entry name" value="NAD_Glyc3P_dehydrog"/>
    <property type="match status" value="1"/>
</dbReference>
<dbReference type="InterPro" id="IPR006168">
    <property type="entry name" value="G3P_DH_NAD-dep"/>
</dbReference>
<comment type="subcellular location">
    <subcellularLocation>
        <location evidence="5">Glycosome</location>
    </subcellularLocation>
</comment>
<keyword evidence="2 7" id="KW-0560">Oxidoreductase</keyword>
<dbReference type="Pfam" id="PF01210">
    <property type="entry name" value="NAD_Gly3P_dh_N"/>
    <property type="match status" value="1"/>
</dbReference>
<feature type="region of interest" description="Disordered" evidence="9">
    <location>
        <begin position="42"/>
        <end position="66"/>
    </location>
</feature>
<organism evidence="13">
    <name type="scientific">Hemiselmis tepida</name>
    <dbReference type="NCBI Taxonomy" id="464990"/>
    <lineage>
        <taxon>Eukaryota</taxon>
        <taxon>Cryptophyceae</taxon>
        <taxon>Cryptomonadales</taxon>
        <taxon>Hemiselmidaceae</taxon>
        <taxon>Hemiselmis</taxon>
    </lineage>
</organism>
<evidence type="ECO:0000256" key="2">
    <source>
        <dbReference type="ARBA" id="ARBA00023002"/>
    </source>
</evidence>
<dbReference type="GO" id="GO:0051287">
    <property type="term" value="F:NAD binding"/>
    <property type="evidence" value="ECO:0007669"/>
    <property type="project" value="UniProtKB-UniRule"/>
</dbReference>
<comment type="similarity">
    <text evidence="1 7">Belongs to the NAD-dependent glycerol-3-phosphate dehydrogenase family.</text>
</comment>
<dbReference type="EC" id="1.1.1.8" evidence="8"/>
<feature type="chain" id="PRO_5031225616" description="Glycerol-3-phosphate dehydrogenase [NAD(+)]" evidence="10">
    <location>
        <begin position="29"/>
        <end position="448"/>
    </location>
</feature>
<dbReference type="GO" id="GO:0005975">
    <property type="term" value="P:carbohydrate metabolic process"/>
    <property type="evidence" value="ECO:0007669"/>
    <property type="project" value="InterPro"/>
</dbReference>
<dbReference type="InterPro" id="IPR008927">
    <property type="entry name" value="6-PGluconate_DH-like_C_sf"/>
</dbReference>
<dbReference type="InterPro" id="IPR011128">
    <property type="entry name" value="G3P_DH_NAD-dep_N"/>
</dbReference>
<dbReference type="NCBIfam" id="NF000940">
    <property type="entry name" value="PRK00094.1-2"/>
    <property type="match status" value="1"/>
</dbReference>
<dbReference type="AlphaFoldDB" id="A0A7S0YNB5"/>
<evidence type="ECO:0000256" key="7">
    <source>
        <dbReference type="RuleBase" id="RU000437"/>
    </source>
</evidence>
<accession>A0A7S0YNB5</accession>
<dbReference type="Gene3D" id="3.40.50.720">
    <property type="entry name" value="NAD(P)-binding Rossmann-like Domain"/>
    <property type="match status" value="1"/>
</dbReference>
<dbReference type="NCBIfam" id="NF000942">
    <property type="entry name" value="PRK00094.1-4"/>
    <property type="match status" value="1"/>
</dbReference>
<feature type="domain" description="Glycerol-3-phosphate dehydrogenase NAD-dependent N-terminal" evidence="11">
    <location>
        <begin position="104"/>
        <end position="258"/>
    </location>
</feature>
<feature type="signal peptide" evidence="10">
    <location>
        <begin position="1"/>
        <end position="28"/>
    </location>
</feature>
<gene>
    <name evidence="13" type="ORF">HTEP1355_LOCUS5263</name>
</gene>
<dbReference type="SUPFAM" id="SSF51735">
    <property type="entry name" value="NAD(P)-binding Rossmann-fold domains"/>
    <property type="match status" value="1"/>
</dbReference>
<evidence type="ECO:0000259" key="11">
    <source>
        <dbReference type="Pfam" id="PF01210"/>
    </source>
</evidence>
<dbReference type="PANTHER" id="PTHR11728:SF1">
    <property type="entry name" value="GLYCEROL-3-PHOSPHATE DEHYDROGENASE [NAD(+)] 2, CHLOROPLASTIC"/>
    <property type="match status" value="1"/>
</dbReference>
<sequence>MQAMLASRQRGLLAPLLCVLLALQGGEGFSLGLPGAGLRTGRAWPAHTGRSPTPAASAPPRSSPLLAPRPAIRGAAGLGGLRMAGNLPSDPPGPRGAITHAARVTVMGGGNFGLCLATVLASNKIPVTILVRRQEVADILNKEHKHPNYLNGMELPKLIYATADGSEAFLDATYILHAVPTQYSREFLRNVAEHIPPTTSIICVSKGIESGTLSLMKDILVEETGTMRELAFLSGPSFAKEIAAGLATAVTVASASERLCDETVELFANSNFKVFTSSDVMGVEIGGAVKNVIAIAAGMCEGLGLGTNAMSALVTRGCLEMTMVAKAVGGKRSTLMGLSGVGDTFGTCFGPLSRNRQLGYRLGKGEKLDDILGGSTEVAEGYATSLSLVDYIDNKLPDSFRKDLKFPILYGVAGILKGEITPQDGMEALMVLPIRSEVFDADMWPAET</sequence>
<dbReference type="FunFam" id="1.10.1040.10:FF:000001">
    <property type="entry name" value="Glycerol-3-phosphate dehydrogenase [NAD(P)+]"/>
    <property type="match status" value="1"/>
</dbReference>
<feature type="domain" description="Glycerol-3-phosphate dehydrogenase NAD-dependent C-terminal" evidence="12">
    <location>
        <begin position="279"/>
        <end position="426"/>
    </location>
</feature>
<protein>
    <recommendedName>
        <fullName evidence="8">Glycerol-3-phosphate dehydrogenase [NAD(+)]</fullName>
        <ecNumber evidence="8">1.1.1.8</ecNumber>
    </recommendedName>
</protein>
<dbReference type="InterPro" id="IPR006109">
    <property type="entry name" value="G3P_DH_NAD-dep_C"/>
</dbReference>
<keyword evidence="3 7" id="KW-0520">NAD</keyword>
<name>A0A7S0YNB5_9CRYP</name>
<evidence type="ECO:0000259" key="12">
    <source>
        <dbReference type="Pfam" id="PF07479"/>
    </source>
</evidence>